<dbReference type="AlphaFoldDB" id="A0AAW1PX67"/>
<comment type="caution">
    <text evidence="3">The sequence shown here is derived from an EMBL/GenBank/DDBJ whole genome shotgun (WGS) entry which is preliminary data.</text>
</comment>
<evidence type="ECO:0000256" key="2">
    <source>
        <dbReference type="SAM" id="MobiDB-lite"/>
    </source>
</evidence>
<keyword evidence="4" id="KW-1185">Reference proteome</keyword>
<feature type="compositionally biased region" description="Low complexity" evidence="2">
    <location>
        <begin position="246"/>
        <end position="255"/>
    </location>
</feature>
<dbReference type="Gene3D" id="1.20.920.10">
    <property type="entry name" value="Bromodomain-like"/>
    <property type="match status" value="1"/>
</dbReference>
<evidence type="ECO:0008006" key="5">
    <source>
        <dbReference type="Google" id="ProtNLM"/>
    </source>
</evidence>
<feature type="compositionally biased region" description="Polar residues" evidence="2">
    <location>
        <begin position="264"/>
        <end position="280"/>
    </location>
</feature>
<evidence type="ECO:0000256" key="1">
    <source>
        <dbReference type="ARBA" id="ARBA00023117"/>
    </source>
</evidence>
<dbReference type="EMBL" id="JALJOQ010000005">
    <property type="protein sequence ID" value="KAK9813377.1"/>
    <property type="molecule type" value="Genomic_DNA"/>
</dbReference>
<accession>A0AAW1PX67</accession>
<dbReference type="CDD" id="cd04369">
    <property type="entry name" value="Bromodomain"/>
    <property type="match status" value="1"/>
</dbReference>
<keyword evidence="1" id="KW-0103">Bromodomain</keyword>
<organism evidence="3 4">
    <name type="scientific">Symbiochloris irregularis</name>
    <dbReference type="NCBI Taxonomy" id="706552"/>
    <lineage>
        <taxon>Eukaryota</taxon>
        <taxon>Viridiplantae</taxon>
        <taxon>Chlorophyta</taxon>
        <taxon>core chlorophytes</taxon>
        <taxon>Trebouxiophyceae</taxon>
        <taxon>Trebouxiales</taxon>
        <taxon>Trebouxiaceae</taxon>
        <taxon>Symbiochloris</taxon>
    </lineage>
</organism>
<dbReference type="SUPFAM" id="SSF47370">
    <property type="entry name" value="Bromodomain"/>
    <property type="match status" value="1"/>
</dbReference>
<name>A0AAW1PX67_9CHLO</name>
<dbReference type="Proteomes" id="UP001465755">
    <property type="component" value="Unassembled WGS sequence"/>
</dbReference>
<gene>
    <name evidence="3" type="ORF">WJX73_003806</name>
</gene>
<protein>
    <recommendedName>
        <fullName evidence="5">Bromo domain-containing protein</fullName>
    </recommendedName>
</protein>
<evidence type="ECO:0000313" key="3">
    <source>
        <dbReference type="EMBL" id="KAK9813377.1"/>
    </source>
</evidence>
<reference evidence="3 4" key="1">
    <citation type="journal article" date="2024" name="Nat. Commun.">
        <title>Phylogenomics reveals the evolutionary origins of lichenization in chlorophyte algae.</title>
        <authorList>
            <person name="Puginier C."/>
            <person name="Libourel C."/>
            <person name="Otte J."/>
            <person name="Skaloud P."/>
            <person name="Haon M."/>
            <person name="Grisel S."/>
            <person name="Petersen M."/>
            <person name="Berrin J.G."/>
            <person name="Delaux P.M."/>
            <person name="Dal Grande F."/>
            <person name="Keller J."/>
        </authorList>
    </citation>
    <scope>NUCLEOTIDE SEQUENCE [LARGE SCALE GENOMIC DNA]</scope>
    <source>
        <strain evidence="3 4">SAG 2036</strain>
    </source>
</reference>
<feature type="region of interest" description="Disordered" evidence="2">
    <location>
        <begin position="227"/>
        <end position="280"/>
    </location>
</feature>
<dbReference type="InterPro" id="IPR036427">
    <property type="entry name" value="Bromodomain-like_sf"/>
</dbReference>
<sequence>MQRIAAKHLLPFLLRMDKRSHPESYWAVPEDQHIWLQKILIKIKGLQYTKAADLLEDFELLHTNCKAVSTRGGKTQQNVTVAERMVDFCKAAIEQRQAELMAAEQAIEAAVQAGTLPPCTGEAERVTPCGFQRVIRPTPQHHSIHYKFIPSCASRAHKGLAMPSLQDVRQLTVFLQQHAACRLDWAQYAKQPEESALGYELRLGHTFSFGKLAALLDPYVQVDTSGLHQGVAKQPQPPPPRQPLTAHARQQLAQRGQRRKAVPGSSQQQHLQRRTTNAHASVTRQQALHCSGSCWGCSKT</sequence>
<evidence type="ECO:0000313" key="4">
    <source>
        <dbReference type="Proteomes" id="UP001465755"/>
    </source>
</evidence>
<proteinExistence type="predicted"/>